<evidence type="ECO:0000313" key="2">
    <source>
        <dbReference type="Proteomes" id="UP000466445"/>
    </source>
</evidence>
<accession>A0A7I7SSE0</accession>
<dbReference type="EMBL" id="AP022595">
    <property type="protein sequence ID" value="BBY58965.1"/>
    <property type="molecule type" value="Genomic_DNA"/>
</dbReference>
<protein>
    <submittedName>
        <fullName evidence="1">Uncharacterized protein</fullName>
    </submittedName>
</protein>
<gene>
    <name evidence="1" type="ORF">MSAR_21010</name>
</gene>
<dbReference type="Proteomes" id="UP000466445">
    <property type="component" value="Chromosome"/>
</dbReference>
<sequence>MYAALMKGHDTVEALYFDGSAEAAFVVAVALNVRHGLSLSLPERRAAAARIIRSHPEWSDRSVAQSTGLSATTVAAIRRSIANSEQLNTRLGRDGRMRPLSASKGRQAAAEYLLAHPDSSLRTVAKIAGVSPGTVRDVRARLARGDNPVPTTRTSGGRRTECDCRDTLPASAPERCVNHAALPLLDMLAKDPSIRMTEAGRSLLRWLHSRALDDADPCDIARNIPEDSRPALAEFADRCARNWSEIAKALRSSRSAGDE</sequence>
<keyword evidence="2" id="KW-1185">Reference proteome</keyword>
<evidence type="ECO:0000313" key="1">
    <source>
        <dbReference type="EMBL" id="BBY58965.1"/>
    </source>
</evidence>
<proteinExistence type="predicted"/>
<dbReference type="KEGG" id="msar:MSAR_21010"/>
<dbReference type="AlphaFoldDB" id="A0A7I7SSE0"/>
<organism evidence="1 2">
    <name type="scientific">Mycolicibacterium sarraceniae</name>
    <dbReference type="NCBI Taxonomy" id="1534348"/>
    <lineage>
        <taxon>Bacteria</taxon>
        <taxon>Bacillati</taxon>
        <taxon>Actinomycetota</taxon>
        <taxon>Actinomycetes</taxon>
        <taxon>Mycobacteriales</taxon>
        <taxon>Mycobacteriaceae</taxon>
        <taxon>Mycolicibacterium</taxon>
    </lineage>
</organism>
<name>A0A7I7SSE0_9MYCO</name>
<reference evidence="1 2" key="1">
    <citation type="journal article" date="2019" name="Emerg. Microbes Infect.">
        <title>Comprehensive subspecies identification of 175 nontuberculous mycobacteria species based on 7547 genomic profiles.</title>
        <authorList>
            <person name="Matsumoto Y."/>
            <person name="Kinjo T."/>
            <person name="Motooka D."/>
            <person name="Nabeya D."/>
            <person name="Jung N."/>
            <person name="Uechi K."/>
            <person name="Horii T."/>
            <person name="Iida T."/>
            <person name="Fujita J."/>
            <person name="Nakamura S."/>
        </authorList>
    </citation>
    <scope>NUCLEOTIDE SEQUENCE [LARGE SCALE GENOMIC DNA]</scope>
    <source>
        <strain evidence="1 2">JCM 30395</strain>
    </source>
</reference>